<proteinExistence type="predicted"/>
<dbReference type="InterPro" id="IPR046031">
    <property type="entry name" value="DUF5989"/>
</dbReference>
<dbReference type="Pfam" id="PF19451">
    <property type="entry name" value="DUF5989"/>
    <property type="match status" value="1"/>
</dbReference>
<evidence type="ECO:0000256" key="1">
    <source>
        <dbReference type="SAM" id="Phobius"/>
    </source>
</evidence>
<name>A0A9W6GTT8_9HYPH</name>
<keyword evidence="3" id="KW-1185">Reference proteome</keyword>
<dbReference type="Proteomes" id="UP001144323">
    <property type="component" value="Unassembled WGS sequence"/>
</dbReference>
<dbReference type="EMBL" id="BSEC01000001">
    <property type="protein sequence ID" value="GLI92906.1"/>
    <property type="molecule type" value="Genomic_DNA"/>
</dbReference>
<reference evidence="2" key="1">
    <citation type="journal article" date="2023" name="Int. J. Syst. Evol. Microbiol.">
        <title>Methylocystis iwaonis sp. nov., a type II methane-oxidizing bacterium from surface soil of a rice paddy field in Japan, and emended description of the genus Methylocystis (ex Whittenbury et al. 1970) Bowman et al. 1993.</title>
        <authorList>
            <person name="Kaise H."/>
            <person name="Sawadogo J.B."/>
            <person name="Alam M.S."/>
            <person name="Ueno C."/>
            <person name="Dianou D."/>
            <person name="Shinjo R."/>
            <person name="Asakawa S."/>
        </authorList>
    </citation>
    <scope>NUCLEOTIDE SEQUENCE</scope>
    <source>
        <strain evidence="2">LMG27198</strain>
    </source>
</reference>
<keyword evidence="1" id="KW-1133">Transmembrane helix</keyword>
<evidence type="ECO:0000313" key="2">
    <source>
        <dbReference type="EMBL" id="GLI92906.1"/>
    </source>
</evidence>
<dbReference type="RefSeq" id="WP_281802410.1">
    <property type="nucleotide sequence ID" value="NZ_BSEC01000001.1"/>
</dbReference>
<organism evidence="2 3">
    <name type="scientific">Methylocystis echinoides</name>
    <dbReference type="NCBI Taxonomy" id="29468"/>
    <lineage>
        <taxon>Bacteria</taxon>
        <taxon>Pseudomonadati</taxon>
        <taxon>Pseudomonadota</taxon>
        <taxon>Alphaproteobacteria</taxon>
        <taxon>Hyphomicrobiales</taxon>
        <taxon>Methylocystaceae</taxon>
        <taxon>Methylocystis</taxon>
    </lineage>
</organism>
<evidence type="ECO:0000313" key="3">
    <source>
        <dbReference type="Proteomes" id="UP001144323"/>
    </source>
</evidence>
<feature type="transmembrane region" description="Helical" evidence="1">
    <location>
        <begin position="20"/>
        <end position="47"/>
    </location>
</feature>
<protein>
    <submittedName>
        <fullName evidence="2">Uncharacterized protein</fullName>
    </submittedName>
</protein>
<keyword evidence="1" id="KW-0472">Membrane</keyword>
<sequence length="50" mass="5870">MSSFLKEFVAYLRTRKKFWLVPLFVLFLLFGALFFLGQGSVVAPFIYTLF</sequence>
<keyword evidence="1" id="KW-0812">Transmembrane</keyword>
<accession>A0A9W6GTT8</accession>
<gene>
    <name evidence="2" type="ORF">LMG27198_18980</name>
</gene>
<dbReference type="AlphaFoldDB" id="A0A9W6GTT8"/>
<comment type="caution">
    <text evidence="2">The sequence shown here is derived from an EMBL/GenBank/DDBJ whole genome shotgun (WGS) entry which is preliminary data.</text>
</comment>